<organism evidence="2 3">
    <name type="scientific">Fibroporia radiculosa</name>
    <dbReference type="NCBI Taxonomy" id="599839"/>
    <lineage>
        <taxon>Eukaryota</taxon>
        <taxon>Fungi</taxon>
        <taxon>Dikarya</taxon>
        <taxon>Basidiomycota</taxon>
        <taxon>Agaricomycotina</taxon>
        <taxon>Agaricomycetes</taxon>
        <taxon>Polyporales</taxon>
        <taxon>Fibroporiaceae</taxon>
        <taxon>Fibroporia</taxon>
    </lineage>
</organism>
<accession>J7RHZ9</accession>
<proteinExistence type="predicted"/>
<dbReference type="HOGENOM" id="CLU_2386186_0_0_1"/>
<dbReference type="RefSeq" id="XP_012177208.1">
    <property type="nucleotide sequence ID" value="XM_012321818.1"/>
</dbReference>
<dbReference type="InParanoid" id="J7RHZ9"/>
<evidence type="ECO:0000313" key="3">
    <source>
        <dbReference type="Proteomes" id="UP000006352"/>
    </source>
</evidence>
<protein>
    <submittedName>
        <fullName evidence="2">Uncharacterized protein</fullName>
    </submittedName>
</protein>
<evidence type="ECO:0000313" key="2">
    <source>
        <dbReference type="EMBL" id="CCM07187.1"/>
    </source>
</evidence>
<gene>
    <name evidence="2" type="ORF">FIBRA_09528</name>
</gene>
<reference evidence="2 3" key="1">
    <citation type="journal article" date="2012" name="Appl. Environ. Microbiol.">
        <title>Short-read sequencing for genomic analysis of the brown rot fungus Fibroporia radiculosa.</title>
        <authorList>
            <person name="Tang J.D."/>
            <person name="Perkins A.D."/>
            <person name="Sonstegard T.S."/>
            <person name="Schroeder S.G."/>
            <person name="Burgess S.C."/>
            <person name="Diehl S.V."/>
        </authorList>
    </citation>
    <scope>NUCLEOTIDE SEQUENCE [LARGE SCALE GENOMIC DNA]</scope>
    <source>
        <strain evidence="2 3">TFFH 294</strain>
    </source>
</reference>
<sequence length="94" mass="10180">MLEPLQIAVDVIQVLLVDEGRRIFSSSPFQGGKGLEGAARSRQSPSEIDEESLTLLSKLITVGEAIGSSNISPVAVTYSRVLRDLTTKDQEFNC</sequence>
<dbReference type="GeneID" id="24102087"/>
<evidence type="ECO:0000256" key="1">
    <source>
        <dbReference type="SAM" id="MobiDB-lite"/>
    </source>
</evidence>
<name>J7RHZ9_9APHY</name>
<dbReference type="EMBL" id="HE797686">
    <property type="protein sequence ID" value="CCM07187.1"/>
    <property type="molecule type" value="Genomic_DNA"/>
</dbReference>
<dbReference type="AlphaFoldDB" id="J7RHZ9"/>
<feature type="region of interest" description="Disordered" evidence="1">
    <location>
        <begin position="26"/>
        <end position="46"/>
    </location>
</feature>
<keyword evidence="3" id="KW-1185">Reference proteome</keyword>
<dbReference type="Proteomes" id="UP000006352">
    <property type="component" value="Unassembled WGS sequence"/>
</dbReference>